<evidence type="ECO:0000313" key="10">
    <source>
        <dbReference type="EMBL" id="EAZ10848.1"/>
    </source>
</evidence>
<evidence type="ECO:0000313" key="9">
    <source>
        <dbReference type="EMBL" id="BAD72264.1"/>
    </source>
</evidence>
<keyword evidence="4 7" id="KW-0812">Transmembrane</keyword>
<accession>A2ZQ51</accession>
<keyword evidence="6 7" id="KW-0472">Membrane</keyword>
<dbReference type="InterPro" id="IPR004813">
    <property type="entry name" value="OPT"/>
</dbReference>
<reference evidence="8" key="1">
    <citation type="journal article" date="2002" name="Nature">
        <title>The genome sequence and structure of rice chromosome 1.</title>
        <authorList>
            <person name="Sasaki T."/>
            <person name="Matsumoto T."/>
            <person name="Yamamoto K."/>
            <person name="Sakata K."/>
            <person name="Baba T."/>
            <person name="Katayose Y."/>
            <person name="Wu J."/>
            <person name="Niimura Y."/>
            <person name="Cheng Z."/>
            <person name="Nagamura Y."/>
            <person name="Antonio B.A."/>
            <person name="Kanamori H."/>
            <person name="Hosokawa S."/>
            <person name="Masukawa M."/>
            <person name="Arikawa K."/>
            <person name="Chiden Y."/>
            <person name="Hayashi M."/>
            <person name="Okamoto M."/>
            <person name="Ando T."/>
            <person name="Aoki H."/>
            <person name="Arita K."/>
            <person name="Hamada M."/>
            <person name="Harada C."/>
            <person name="Hijishita S."/>
            <person name="Honda M."/>
            <person name="Ichikawa Y."/>
            <person name="Idonuma A."/>
            <person name="Iijima M."/>
            <person name="Ikeda M."/>
            <person name="Ikeno M."/>
            <person name="Itoh S."/>
            <person name="Itoh T."/>
            <person name="Itoh Y."/>
            <person name="Itoh Y."/>
            <person name="Iwabuchi A."/>
            <person name="Kamiya K."/>
            <person name="Karasawa W."/>
            <person name="Katagiri S."/>
            <person name="Kikuta A."/>
            <person name="Kobayashi N."/>
            <person name="Kono I."/>
            <person name="Machita K."/>
            <person name="Maehara T."/>
            <person name="Mizuno H."/>
            <person name="Mizubayashi T."/>
            <person name="Mukai Y."/>
            <person name="Nagasaki H."/>
            <person name="Nakashima M."/>
            <person name="Nakama Y."/>
            <person name="Nakamichi Y."/>
            <person name="Nakamura M."/>
            <person name="Namiki N."/>
            <person name="Negishi M."/>
            <person name="Ohta I."/>
            <person name="Ono N."/>
            <person name="Saji S."/>
            <person name="Sakai K."/>
            <person name="Shibata M."/>
            <person name="Shimokawa T."/>
            <person name="Shomura A."/>
            <person name="Song J."/>
            <person name="Takazaki Y."/>
            <person name="Terasawa K."/>
            <person name="Tsuji K."/>
            <person name="Waki K."/>
            <person name="Yamagata H."/>
            <person name="Yamane H."/>
            <person name="Yoshiki S."/>
            <person name="Yoshihara R."/>
            <person name="Yukawa K."/>
            <person name="Zhong H."/>
            <person name="Iwama H."/>
            <person name="Endo T."/>
            <person name="Ito H."/>
            <person name="Hahn J.H."/>
            <person name="Kim H.I."/>
            <person name="Eun M.Y."/>
            <person name="Yano M."/>
            <person name="Jiang J."/>
            <person name="Gojobori T."/>
        </authorList>
    </citation>
    <scope>NUCLEOTIDE SEQUENCE</scope>
</reference>
<protein>
    <submittedName>
        <fullName evidence="10">Uncharacterized protein</fullName>
    </submittedName>
</protein>
<evidence type="ECO:0000256" key="4">
    <source>
        <dbReference type="ARBA" id="ARBA00022692"/>
    </source>
</evidence>
<sequence>MPSAAAVAGYVVLSVMSTIVVPRLYTELKCHHVAVACIVALVLAFCNTYVTSVIDVNIATTFGKVVVLAFGSWVGLKDSGVVTGLAAYGVIVATVSTGSDLTQAFRTGYLTLTSLRATFLSQAAGMALG</sequence>
<reference evidence="10" key="3">
    <citation type="journal article" date="2005" name="PLoS Biol.">
        <title>The genomes of Oryza sativa: a history of duplications.</title>
        <authorList>
            <person name="Yu J."/>
            <person name="Wang J."/>
            <person name="Lin W."/>
            <person name="Li S."/>
            <person name="Li H."/>
            <person name="Zhou J."/>
            <person name="Ni P."/>
            <person name="Dong W."/>
            <person name="Hu S."/>
            <person name="Zeng C."/>
            <person name="Zhang J."/>
            <person name="Zhang Y."/>
            <person name="Li R."/>
            <person name="Xu Z."/>
            <person name="Li S."/>
            <person name="Li X."/>
            <person name="Zheng H."/>
            <person name="Cong L."/>
            <person name="Lin L."/>
            <person name="Yin J."/>
            <person name="Geng J."/>
            <person name="Li G."/>
            <person name="Shi J."/>
            <person name="Liu J."/>
            <person name="Lv H."/>
            <person name="Li J."/>
            <person name="Wang J."/>
            <person name="Deng Y."/>
            <person name="Ran L."/>
            <person name="Shi X."/>
            <person name="Wang X."/>
            <person name="Wu Q."/>
            <person name="Li C."/>
            <person name="Ren X."/>
            <person name="Wang J."/>
            <person name="Wang X."/>
            <person name="Li D."/>
            <person name="Liu D."/>
            <person name="Zhang X."/>
            <person name="Ji Z."/>
            <person name="Zhao W."/>
            <person name="Sun Y."/>
            <person name="Zhang Z."/>
            <person name="Bao J."/>
            <person name="Han Y."/>
            <person name="Dong L."/>
            <person name="Ji J."/>
            <person name="Chen P."/>
            <person name="Wu S."/>
            <person name="Liu J."/>
            <person name="Xiao Y."/>
            <person name="Bu D."/>
            <person name="Tan J."/>
            <person name="Yang L."/>
            <person name="Ye C."/>
            <person name="Zhang J."/>
            <person name="Xu J."/>
            <person name="Zhou Y."/>
            <person name="Yu Y."/>
            <person name="Zhang B."/>
            <person name="Zhuang S."/>
            <person name="Wei H."/>
            <person name="Liu B."/>
            <person name="Lei M."/>
            <person name="Yu H."/>
            <person name="Li Y."/>
            <person name="Xu H."/>
            <person name="Wei S."/>
            <person name="He X."/>
            <person name="Fang L."/>
            <person name="Zhang Z."/>
            <person name="Zhang Y."/>
            <person name="Huang X."/>
            <person name="Su Z."/>
            <person name="Tong W."/>
            <person name="Li J."/>
            <person name="Tong Z."/>
            <person name="Li S."/>
            <person name="Ye J."/>
            <person name="Wang L."/>
            <person name="Fang L."/>
            <person name="Lei T."/>
            <person name="Chen C."/>
            <person name="Chen H."/>
            <person name="Xu Z."/>
            <person name="Li H."/>
            <person name="Huang H."/>
            <person name="Zhang F."/>
            <person name="Xu H."/>
            <person name="Li N."/>
            <person name="Zhao C."/>
            <person name="Li S."/>
            <person name="Dong L."/>
            <person name="Huang Y."/>
            <person name="Li L."/>
            <person name="Xi Y."/>
            <person name="Qi Q."/>
            <person name="Li W."/>
            <person name="Zhang B."/>
            <person name="Hu W."/>
            <person name="Zhang Y."/>
            <person name="Tian X."/>
            <person name="Jiao Y."/>
            <person name="Liang X."/>
            <person name="Jin J."/>
            <person name="Gao L."/>
            <person name="Zheng W."/>
            <person name="Hao B."/>
            <person name="Liu S."/>
            <person name="Wang W."/>
            <person name="Yuan L."/>
            <person name="Cao M."/>
            <person name="McDermott J."/>
            <person name="Samudrala R."/>
            <person name="Wang J."/>
            <person name="Wong G.K."/>
            <person name="Yang H."/>
        </authorList>
    </citation>
    <scope>NUCLEOTIDE SEQUENCE [LARGE SCALE GENOMIC DNA]</scope>
</reference>
<reference evidence="11" key="4">
    <citation type="journal article" date="2008" name="Nucleic Acids Res.">
        <title>The rice annotation project database (RAP-DB): 2008 update.</title>
        <authorList>
            <consortium name="The rice annotation project (RAP)"/>
        </authorList>
    </citation>
    <scope>GENOME REANNOTATION</scope>
    <source>
        <strain evidence="11">cv. Nipponbare</strain>
    </source>
</reference>
<feature type="transmembrane region" description="Helical" evidence="7">
    <location>
        <begin position="32"/>
        <end position="50"/>
    </location>
</feature>
<dbReference type="AlphaFoldDB" id="Q5SND8"/>
<dbReference type="PANTHER" id="PTHR31645:SF48">
    <property type="entry name" value="METAL-NICOTIANAMINE TRANSPORTER YSL17-RELATED"/>
    <property type="match status" value="1"/>
</dbReference>
<dbReference type="EMBL" id="AP002816">
    <property type="protein sequence ID" value="BAD72255.1"/>
    <property type="molecule type" value="Genomic_DNA"/>
</dbReference>
<gene>
    <name evidence="10" type="ORF">OsJ_00687</name>
    <name evidence="9" type="ORF">P0512G09.16</name>
    <name evidence="8" type="ORF">P0695A04.25</name>
</gene>
<organism evidence="10">
    <name type="scientific">Oryza sativa subsp. japonica</name>
    <name type="common">Rice</name>
    <dbReference type="NCBI Taxonomy" id="39947"/>
    <lineage>
        <taxon>Eukaryota</taxon>
        <taxon>Viridiplantae</taxon>
        <taxon>Streptophyta</taxon>
        <taxon>Embryophyta</taxon>
        <taxon>Tracheophyta</taxon>
        <taxon>Spermatophyta</taxon>
        <taxon>Magnoliopsida</taxon>
        <taxon>Liliopsida</taxon>
        <taxon>Poales</taxon>
        <taxon>Poaceae</taxon>
        <taxon>BOP clade</taxon>
        <taxon>Oryzoideae</taxon>
        <taxon>Oryzeae</taxon>
        <taxon>Oryzinae</taxon>
        <taxon>Oryza</taxon>
        <taxon>Oryza sativa</taxon>
    </lineage>
</organism>
<reference evidence="10" key="5">
    <citation type="submission" date="2008-12" db="EMBL/GenBank/DDBJ databases">
        <title>Improved gene annotation of the rice (Oryza sativa) genomes.</title>
        <authorList>
            <person name="Wang J."/>
            <person name="Li R."/>
            <person name="Fan W."/>
            <person name="Huang Q."/>
            <person name="Zhang J."/>
            <person name="Zhou Y."/>
            <person name="Hu Y."/>
            <person name="Zi S."/>
            <person name="Li J."/>
            <person name="Ni P."/>
            <person name="Zheng H."/>
            <person name="Zhang Y."/>
            <person name="Zhao M."/>
            <person name="Hao Q."/>
            <person name="McDermott J."/>
            <person name="Samudrala R."/>
            <person name="Kristiansen K."/>
            <person name="Wong G.K.-S."/>
        </authorList>
    </citation>
    <scope>NUCLEOTIDE SEQUENCE</scope>
</reference>
<dbReference type="EMBL" id="CM000138">
    <property type="protein sequence ID" value="EAZ10848.1"/>
    <property type="molecule type" value="Genomic_DNA"/>
</dbReference>
<dbReference type="GO" id="GO:0016020">
    <property type="term" value="C:membrane"/>
    <property type="evidence" value="ECO:0007669"/>
    <property type="project" value="UniProtKB-SubCell"/>
</dbReference>
<dbReference type="Pfam" id="PF03169">
    <property type="entry name" value="OPT"/>
    <property type="match status" value="1"/>
</dbReference>
<name>Q5SND8_ORYSJ</name>
<evidence type="ECO:0000256" key="2">
    <source>
        <dbReference type="ARBA" id="ARBA00010276"/>
    </source>
</evidence>
<evidence type="ECO:0000256" key="6">
    <source>
        <dbReference type="ARBA" id="ARBA00023136"/>
    </source>
</evidence>
<evidence type="ECO:0000256" key="3">
    <source>
        <dbReference type="ARBA" id="ARBA00022448"/>
    </source>
</evidence>
<comment type="subcellular location">
    <subcellularLocation>
        <location evidence="1">Membrane</location>
        <topology evidence="1">Multi-pass membrane protein</topology>
    </subcellularLocation>
</comment>
<reference evidence="11" key="2">
    <citation type="journal article" date="2005" name="Nature">
        <title>The map-based sequence of the rice genome.</title>
        <authorList>
            <consortium name="International rice genome sequencing project (IRGSP)"/>
            <person name="Matsumoto T."/>
            <person name="Wu J."/>
            <person name="Kanamori H."/>
            <person name="Katayose Y."/>
            <person name="Fujisawa M."/>
            <person name="Namiki N."/>
            <person name="Mizuno H."/>
            <person name="Yamamoto K."/>
            <person name="Antonio B.A."/>
            <person name="Baba T."/>
            <person name="Sakata K."/>
            <person name="Nagamura Y."/>
            <person name="Aoki H."/>
            <person name="Arikawa K."/>
            <person name="Arita K."/>
            <person name="Bito T."/>
            <person name="Chiden Y."/>
            <person name="Fujitsuka N."/>
            <person name="Fukunaka R."/>
            <person name="Hamada M."/>
            <person name="Harada C."/>
            <person name="Hayashi A."/>
            <person name="Hijishita S."/>
            <person name="Honda M."/>
            <person name="Hosokawa S."/>
            <person name="Ichikawa Y."/>
            <person name="Idonuma A."/>
            <person name="Iijima M."/>
            <person name="Ikeda M."/>
            <person name="Ikeno M."/>
            <person name="Ito K."/>
            <person name="Ito S."/>
            <person name="Ito T."/>
            <person name="Ito Y."/>
            <person name="Ito Y."/>
            <person name="Iwabuchi A."/>
            <person name="Kamiya K."/>
            <person name="Karasawa W."/>
            <person name="Kurita K."/>
            <person name="Katagiri S."/>
            <person name="Kikuta A."/>
            <person name="Kobayashi H."/>
            <person name="Kobayashi N."/>
            <person name="Machita K."/>
            <person name="Maehara T."/>
            <person name="Masukawa M."/>
            <person name="Mizubayashi T."/>
            <person name="Mukai Y."/>
            <person name="Nagasaki H."/>
            <person name="Nagata Y."/>
            <person name="Naito S."/>
            <person name="Nakashima M."/>
            <person name="Nakama Y."/>
            <person name="Nakamichi Y."/>
            <person name="Nakamura M."/>
            <person name="Meguro A."/>
            <person name="Negishi M."/>
            <person name="Ohta I."/>
            <person name="Ohta T."/>
            <person name="Okamoto M."/>
            <person name="Ono N."/>
            <person name="Saji S."/>
            <person name="Sakaguchi M."/>
            <person name="Sakai K."/>
            <person name="Shibata M."/>
            <person name="Shimokawa T."/>
            <person name="Song J."/>
            <person name="Takazaki Y."/>
            <person name="Terasawa K."/>
            <person name="Tsugane M."/>
            <person name="Tsuji K."/>
            <person name="Ueda S."/>
            <person name="Waki K."/>
            <person name="Yamagata H."/>
            <person name="Yamamoto M."/>
            <person name="Yamamoto S."/>
            <person name="Yamane H."/>
            <person name="Yoshiki S."/>
            <person name="Yoshihara R."/>
            <person name="Yukawa K."/>
            <person name="Zhong H."/>
            <person name="Yano M."/>
            <person name="Yuan Q."/>
            <person name="Ouyang S."/>
            <person name="Liu J."/>
            <person name="Jones K.M."/>
            <person name="Gansberger K."/>
            <person name="Moffat K."/>
            <person name="Hill J."/>
            <person name="Bera J."/>
            <person name="Fadrosh D."/>
            <person name="Jin S."/>
            <person name="Johri S."/>
            <person name="Kim M."/>
            <person name="Overton L."/>
            <person name="Reardon M."/>
            <person name="Tsitrin T."/>
            <person name="Vuong H."/>
            <person name="Weaver B."/>
            <person name="Ciecko A."/>
            <person name="Tallon L."/>
            <person name="Jackson J."/>
            <person name="Pai G."/>
            <person name="Aken S.V."/>
            <person name="Utterback T."/>
            <person name="Reidmuller S."/>
            <person name="Feldblyum T."/>
            <person name="Hsiao J."/>
            <person name="Zismann V."/>
            <person name="Iobst S."/>
            <person name="de Vazeille A.R."/>
            <person name="Buell C.R."/>
            <person name="Ying K."/>
            <person name="Li Y."/>
            <person name="Lu T."/>
            <person name="Huang Y."/>
            <person name="Zhao Q."/>
            <person name="Feng Q."/>
            <person name="Zhang L."/>
            <person name="Zhu J."/>
            <person name="Weng Q."/>
            <person name="Mu J."/>
            <person name="Lu Y."/>
            <person name="Fan D."/>
            <person name="Liu Y."/>
            <person name="Guan J."/>
            <person name="Zhang Y."/>
            <person name="Yu S."/>
            <person name="Liu X."/>
            <person name="Zhang Y."/>
            <person name="Hong G."/>
            <person name="Han B."/>
            <person name="Choisne N."/>
            <person name="Demange N."/>
            <person name="Orjeda G."/>
            <person name="Samain S."/>
            <person name="Cattolico L."/>
            <person name="Pelletier E."/>
            <person name="Couloux A."/>
            <person name="Segurens B."/>
            <person name="Wincker P."/>
            <person name="D'Hont A."/>
            <person name="Scarpelli C."/>
            <person name="Weissenbach J."/>
            <person name="Salanoubat M."/>
            <person name="Quetier F."/>
            <person name="Yu Y."/>
            <person name="Kim H.R."/>
            <person name="Rambo T."/>
            <person name="Currie J."/>
            <person name="Collura K."/>
            <person name="Luo M."/>
            <person name="Yang T."/>
            <person name="Ammiraju J.S.S."/>
            <person name="Engler F."/>
            <person name="Soderlund C."/>
            <person name="Wing R.A."/>
            <person name="Palmer L.E."/>
            <person name="de la Bastide M."/>
            <person name="Spiegel L."/>
            <person name="Nascimento L."/>
            <person name="Zutavern T."/>
            <person name="O'Shaughnessy A."/>
            <person name="Dike S."/>
            <person name="Dedhia N."/>
            <person name="Preston R."/>
            <person name="Balija V."/>
            <person name="McCombie W.R."/>
            <person name="Chow T."/>
            <person name="Chen H."/>
            <person name="Chung M."/>
            <person name="Chen C."/>
            <person name="Shaw J."/>
            <person name="Wu H."/>
            <person name="Hsiao K."/>
            <person name="Chao Y."/>
            <person name="Chu M."/>
            <person name="Cheng C."/>
            <person name="Hour A."/>
            <person name="Lee P."/>
            <person name="Lin S."/>
            <person name="Lin Y."/>
            <person name="Liou J."/>
            <person name="Liu S."/>
            <person name="Hsing Y."/>
            <person name="Raghuvanshi S."/>
            <person name="Mohanty A."/>
            <person name="Bharti A.K."/>
            <person name="Gaur A."/>
            <person name="Gupta V."/>
            <person name="Kumar D."/>
            <person name="Ravi V."/>
            <person name="Vij S."/>
            <person name="Kapur A."/>
            <person name="Khurana P."/>
            <person name="Khurana P."/>
            <person name="Khurana J.P."/>
            <person name="Tyagi A.K."/>
            <person name="Gaikwad K."/>
            <person name="Singh A."/>
            <person name="Dalal V."/>
            <person name="Srivastava S."/>
            <person name="Dixit A."/>
            <person name="Pal A.K."/>
            <person name="Ghazi I.A."/>
            <person name="Yadav M."/>
            <person name="Pandit A."/>
            <person name="Bhargava A."/>
            <person name="Sureshbabu K."/>
            <person name="Batra K."/>
            <person name="Sharma T.R."/>
            <person name="Mohapatra T."/>
            <person name="Singh N.K."/>
            <person name="Messing J."/>
            <person name="Nelson A.B."/>
            <person name="Fuks G."/>
            <person name="Kavchok S."/>
            <person name="Keizer G."/>
            <person name="Linton E."/>
            <person name="Llaca V."/>
            <person name="Song R."/>
            <person name="Tanyolac B."/>
            <person name="Young S."/>
            <person name="Ho-Il K."/>
            <person name="Hahn J.H."/>
            <person name="Sangsakoo G."/>
            <person name="Vanavichit A."/>
            <person name="de Mattos Luiz.A.T."/>
            <person name="Zimmer P.D."/>
            <person name="Malone G."/>
            <person name="Dellagostin O."/>
            <person name="de Oliveira A.C."/>
            <person name="Bevan M."/>
            <person name="Bancroft I."/>
            <person name="Minx P."/>
            <person name="Cordum H."/>
            <person name="Wilson R."/>
            <person name="Cheng Z."/>
            <person name="Jin W."/>
            <person name="Jiang J."/>
            <person name="Leong S.A."/>
            <person name="Iwama H."/>
            <person name="Gojobori T."/>
            <person name="Itoh T."/>
            <person name="Niimura Y."/>
            <person name="Fujii Y."/>
            <person name="Habara T."/>
            <person name="Sakai H."/>
            <person name="Sato Y."/>
            <person name="Wilson G."/>
            <person name="Kumar K."/>
            <person name="McCouch S."/>
            <person name="Juretic N."/>
            <person name="Hoen D."/>
            <person name="Wright S."/>
            <person name="Bruskiewich R."/>
            <person name="Bureau T."/>
            <person name="Miyao A."/>
            <person name="Hirochika H."/>
            <person name="Nishikawa T."/>
            <person name="Kadowaki K."/>
            <person name="Sugiura M."/>
            <person name="Burr B."/>
            <person name="Sasaki T."/>
        </authorList>
    </citation>
    <scope>NUCLEOTIDE SEQUENCE [LARGE SCALE GENOMIC DNA]</scope>
    <source>
        <strain evidence="11">cv. Nipponbare</strain>
    </source>
</reference>
<dbReference type="InterPro" id="IPR045035">
    <property type="entry name" value="YSL-like"/>
</dbReference>
<dbReference type="GO" id="GO:0035673">
    <property type="term" value="F:oligopeptide transmembrane transporter activity"/>
    <property type="evidence" value="ECO:0007669"/>
    <property type="project" value="InterPro"/>
</dbReference>
<evidence type="ECO:0000313" key="11">
    <source>
        <dbReference type="Proteomes" id="UP000000763"/>
    </source>
</evidence>
<dbReference type="Proteomes" id="UP000817658">
    <property type="component" value="Chromosome 1"/>
</dbReference>
<dbReference type="Proteomes" id="UP000000763">
    <property type="component" value="Chromosome 1"/>
</dbReference>
<evidence type="ECO:0000256" key="1">
    <source>
        <dbReference type="ARBA" id="ARBA00004141"/>
    </source>
</evidence>
<evidence type="ECO:0000256" key="5">
    <source>
        <dbReference type="ARBA" id="ARBA00022989"/>
    </source>
</evidence>
<feature type="transmembrane region" description="Helical" evidence="7">
    <location>
        <begin position="6"/>
        <end position="25"/>
    </location>
</feature>
<dbReference type="PANTHER" id="PTHR31645">
    <property type="entry name" value="OLIGOPEPTIDE TRANSPORTER YGL114W-RELATED"/>
    <property type="match status" value="1"/>
</dbReference>
<evidence type="ECO:0000313" key="8">
    <source>
        <dbReference type="EMBL" id="BAD72255.1"/>
    </source>
</evidence>
<accession>Q5SND8</accession>
<proteinExistence type="inferred from homology"/>
<keyword evidence="3" id="KW-0813">Transport</keyword>
<keyword evidence="5 7" id="KW-1133">Transmembrane helix</keyword>
<evidence type="ECO:0000256" key="7">
    <source>
        <dbReference type="SAM" id="Phobius"/>
    </source>
</evidence>
<comment type="similarity">
    <text evidence="2">Belongs to the YSL (TC 2.A.67.2) family.</text>
</comment>
<dbReference type="Proteomes" id="UP000007752">
    <property type="component" value="Chromosome 1"/>
</dbReference>
<dbReference type="EMBL" id="AP002836">
    <property type="protein sequence ID" value="BAD72264.1"/>
    <property type="molecule type" value="Genomic_DNA"/>
</dbReference>